<dbReference type="PANTHER" id="PTHR42714:SF2">
    <property type="entry name" value="TRNA MODIFICATION GTPASE GTPBP3, MITOCHONDRIAL"/>
    <property type="match status" value="1"/>
</dbReference>
<evidence type="ECO:0000256" key="4">
    <source>
        <dbReference type="ARBA" id="ARBA00022958"/>
    </source>
</evidence>
<keyword evidence="6" id="KW-0479">Metal-binding</keyword>
<evidence type="ECO:0000256" key="3">
    <source>
        <dbReference type="ARBA" id="ARBA00022741"/>
    </source>
</evidence>
<comment type="caution">
    <text evidence="6">Lacks conserved residue(s) required for the propagation of feature annotation.</text>
</comment>
<dbReference type="Gene3D" id="1.20.120.430">
    <property type="entry name" value="tRNA modification GTPase MnmE domain 2"/>
    <property type="match status" value="1"/>
</dbReference>
<dbReference type="Pfam" id="PF12631">
    <property type="entry name" value="MnmE_helical"/>
    <property type="match status" value="1"/>
</dbReference>
<dbReference type="Pfam" id="PF01926">
    <property type="entry name" value="MMR_HSR1"/>
    <property type="match status" value="1"/>
</dbReference>
<dbReference type="InterPro" id="IPR005225">
    <property type="entry name" value="Small_GTP-bd"/>
</dbReference>
<feature type="domain" description="TrmE-type G" evidence="8">
    <location>
        <begin position="222"/>
        <end position="373"/>
    </location>
</feature>
<feature type="binding site" evidence="6">
    <location>
        <position position="452"/>
    </location>
    <ligand>
        <name>(6S)-5-formyl-5,6,7,8-tetrahydrofolate</name>
        <dbReference type="ChEBI" id="CHEBI:57457"/>
    </ligand>
</feature>
<dbReference type="CDD" id="cd14858">
    <property type="entry name" value="TrmE_N"/>
    <property type="match status" value="1"/>
</dbReference>
<dbReference type="NCBIfam" id="TIGR00450">
    <property type="entry name" value="mnmE_trmE_thdF"/>
    <property type="match status" value="1"/>
</dbReference>
<feature type="binding site" evidence="6">
    <location>
        <position position="257"/>
    </location>
    <ligand>
        <name>Mg(2+)</name>
        <dbReference type="ChEBI" id="CHEBI:18420"/>
    </ligand>
</feature>
<comment type="cofactor">
    <cofactor evidence="6">
        <name>K(+)</name>
        <dbReference type="ChEBI" id="CHEBI:29103"/>
    </cofactor>
    <text evidence="6">Binds 1 potassium ion per subunit.</text>
</comment>
<keyword evidence="3 6" id="KW-0547">Nucleotide-binding</keyword>
<dbReference type="SUPFAM" id="SSF52540">
    <property type="entry name" value="P-loop containing nucleoside triphosphate hydrolases"/>
    <property type="match status" value="1"/>
</dbReference>
<keyword evidence="10" id="KW-1185">Reference proteome</keyword>
<protein>
    <recommendedName>
        <fullName evidence="6">tRNA modification GTPase MnmE</fullName>
        <ecNumber evidence="6">3.6.-.-</ecNumber>
    </recommendedName>
</protein>
<feature type="binding site" evidence="6">
    <location>
        <position position="236"/>
    </location>
    <ligand>
        <name>Mg(2+)</name>
        <dbReference type="ChEBI" id="CHEBI:18420"/>
    </ligand>
</feature>
<dbReference type="Proteomes" id="UP000826014">
    <property type="component" value="Chromosome"/>
</dbReference>
<evidence type="ECO:0000256" key="2">
    <source>
        <dbReference type="ARBA" id="ARBA00022694"/>
    </source>
</evidence>
<evidence type="ECO:0000256" key="6">
    <source>
        <dbReference type="HAMAP-Rule" id="MF_00379"/>
    </source>
</evidence>
<feature type="binding site" evidence="6">
    <location>
        <position position="126"/>
    </location>
    <ligand>
        <name>(6S)-5-formyl-5,6,7,8-tetrahydrofolate</name>
        <dbReference type="ChEBI" id="CHEBI:57457"/>
    </ligand>
</feature>
<keyword evidence="5 6" id="KW-0342">GTP-binding</keyword>
<proteinExistence type="inferred from homology"/>
<gene>
    <name evidence="6" type="primary">mnmE</name>
    <name evidence="6" type="synonym">trmE</name>
    <name evidence="9" type="ORF">RHABOEDO_000038</name>
</gene>
<dbReference type="InterPro" id="IPR031168">
    <property type="entry name" value="G_TrmE"/>
</dbReference>
<dbReference type="CDD" id="cd04164">
    <property type="entry name" value="trmE"/>
    <property type="match status" value="1"/>
</dbReference>
<dbReference type="NCBIfam" id="TIGR00231">
    <property type="entry name" value="small_GTP"/>
    <property type="match status" value="1"/>
</dbReference>
<comment type="subunit">
    <text evidence="6">Homodimer. Heterotetramer of two MnmE and two MnmG subunits.</text>
</comment>
<dbReference type="Gene3D" id="3.40.50.300">
    <property type="entry name" value="P-loop containing nucleotide triphosphate hydrolases"/>
    <property type="match status" value="1"/>
</dbReference>
<dbReference type="EC" id="3.6.-.-" evidence="6"/>
<organism evidence="9 10">
    <name type="scientific">Candidatus Rhabdochlamydia oedothoracis</name>
    <dbReference type="NCBI Taxonomy" id="2720720"/>
    <lineage>
        <taxon>Bacteria</taxon>
        <taxon>Pseudomonadati</taxon>
        <taxon>Chlamydiota</taxon>
        <taxon>Chlamydiia</taxon>
        <taxon>Parachlamydiales</taxon>
        <taxon>Candidatus Rhabdochlamydiaceae</taxon>
        <taxon>Candidatus Rhabdochlamydia</taxon>
    </lineage>
</organism>
<dbReference type="PROSITE" id="PS51709">
    <property type="entry name" value="G_TRME"/>
    <property type="match status" value="1"/>
</dbReference>
<evidence type="ECO:0000256" key="5">
    <source>
        <dbReference type="ARBA" id="ARBA00023134"/>
    </source>
</evidence>
<dbReference type="HAMAP" id="MF_00379">
    <property type="entry name" value="GTPase_MnmE"/>
    <property type="match status" value="1"/>
</dbReference>
<feature type="binding site" evidence="6">
    <location>
        <position position="232"/>
    </location>
    <ligand>
        <name>K(+)</name>
        <dbReference type="ChEBI" id="CHEBI:29103"/>
    </ligand>
</feature>
<name>A0ABX8V4K4_9BACT</name>
<evidence type="ECO:0000256" key="1">
    <source>
        <dbReference type="ARBA" id="ARBA00011043"/>
    </source>
</evidence>
<feature type="binding site" evidence="6">
    <location>
        <position position="253"/>
    </location>
    <ligand>
        <name>K(+)</name>
        <dbReference type="ChEBI" id="CHEBI:29103"/>
    </ligand>
</feature>
<comment type="subcellular location">
    <subcellularLocation>
        <location evidence="6">Cytoplasm</location>
    </subcellularLocation>
</comment>
<comment type="function">
    <text evidence="6">Exhibits a very high intrinsic GTPase hydrolysis rate. Involved in the addition of a carboxymethylaminomethyl (cmnm) group at the wobble position (U34) of certain tRNAs, forming tRNA-cmnm(5)s(2)U34.</text>
</comment>
<sequence>MYTQYQIDQTIAAIATAPGEGGVAVIRVAGKQSIEIVAKVFSGPIHSYPSHTVHLGKIVNADQVIIDEVLLLVMRAPKSYTGEDVVEIHCHGGSLISRRVLETILAAGAKAAGPGEFTFRAFIHGKIDLVQAEAVQNLIAAKNDLALQAAEQQLQGQLSSRILSFQKQLVDIAAMLEAWVDFPEEDLEFASIENVIARLKNLRKQICYLAATFQEGKLLQFGPTLCLIGPPNAGKSSLMNVLLGKERAIVTSIAGTTRDTLEEELLIGNLHFRLIDTAGIRETKEIIEQEGIRRSKEAMQKADLVLLILDASLPLCPYANQLLSIVDAKKTLLIWNKSDIASVIPDRENSLLISAKNQTGIEELKQKISQMIWQKAPSSKEEVLITNIRHEKNLLNAAISLKRVIDGLHTNLSPEFLSFDLKICLKELGEIIGHDITEDILTAIFSKFCVGK</sequence>
<evidence type="ECO:0000259" key="8">
    <source>
        <dbReference type="PROSITE" id="PS51709"/>
    </source>
</evidence>
<feature type="binding site" evidence="6">
    <location>
        <position position="87"/>
    </location>
    <ligand>
        <name>(6S)-5-formyl-5,6,7,8-tetrahydrofolate</name>
        <dbReference type="ChEBI" id="CHEBI:57457"/>
    </ligand>
</feature>
<feature type="binding site" evidence="6">
    <location>
        <begin position="232"/>
        <end position="237"/>
    </location>
    <ligand>
        <name>GTP</name>
        <dbReference type="ChEBI" id="CHEBI:37565"/>
    </ligand>
</feature>
<keyword evidence="6" id="KW-0460">Magnesium</keyword>
<keyword evidence="4 6" id="KW-0630">Potassium</keyword>
<keyword evidence="6" id="KW-0963">Cytoplasm</keyword>
<keyword evidence="2 6" id="KW-0819">tRNA processing</keyword>
<dbReference type="PANTHER" id="PTHR42714">
    <property type="entry name" value="TRNA MODIFICATION GTPASE GTPBP3"/>
    <property type="match status" value="1"/>
</dbReference>
<dbReference type="InterPro" id="IPR025867">
    <property type="entry name" value="MnmE_helical"/>
</dbReference>
<dbReference type="RefSeq" id="WP_215216735.1">
    <property type="nucleotide sequence ID" value="NZ_CP075587.1"/>
</dbReference>
<evidence type="ECO:0000313" key="9">
    <source>
        <dbReference type="EMBL" id="QYF47965.1"/>
    </source>
</evidence>
<dbReference type="InterPro" id="IPR006073">
    <property type="entry name" value="GTP-bd"/>
</dbReference>
<dbReference type="InterPro" id="IPR004520">
    <property type="entry name" value="GTPase_MnmE"/>
</dbReference>
<reference evidence="9 10" key="1">
    <citation type="journal article" date="2022" name="bioRxiv">
        <title>Ecology and evolution of chlamydial symbionts of arthropods.</title>
        <authorList>
            <person name="Halter T."/>
            <person name="Koestlbacher S."/>
            <person name="Collingro A."/>
            <person name="Sixt B.S."/>
            <person name="Toenshoff E.R."/>
            <person name="Hendrickx F."/>
            <person name="Kostanjsek R."/>
            <person name="Horn M."/>
        </authorList>
    </citation>
    <scope>NUCLEOTIDE SEQUENCE [LARGE SCALE GENOMIC DNA]</scope>
    <source>
        <strain evidence="9">W744xW776</strain>
    </source>
</reference>
<dbReference type="InterPro" id="IPR018948">
    <property type="entry name" value="GTP-bd_TrmE_N"/>
</dbReference>
<dbReference type="InterPro" id="IPR027266">
    <property type="entry name" value="TrmE/GcvT-like"/>
</dbReference>
<feature type="binding site" evidence="6">
    <location>
        <begin position="276"/>
        <end position="279"/>
    </location>
    <ligand>
        <name>GTP</name>
        <dbReference type="ChEBI" id="CHEBI:37565"/>
    </ligand>
</feature>
<accession>A0ABX8V4K4</accession>
<feature type="binding site" evidence="6">
    <location>
        <begin position="251"/>
        <end position="257"/>
    </location>
    <ligand>
        <name>GTP</name>
        <dbReference type="ChEBI" id="CHEBI:37565"/>
    </ligand>
</feature>
<dbReference type="NCBIfam" id="NF003661">
    <property type="entry name" value="PRK05291.1-3"/>
    <property type="match status" value="1"/>
</dbReference>
<dbReference type="Gene3D" id="3.30.1360.120">
    <property type="entry name" value="Probable tRNA modification gtpase trme, domain 1"/>
    <property type="match status" value="1"/>
</dbReference>
<feature type="binding site" evidence="6">
    <location>
        <position position="256"/>
    </location>
    <ligand>
        <name>K(+)</name>
        <dbReference type="ChEBI" id="CHEBI:29103"/>
    </ligand>
</feature>
<keyword evidence="6 9" id="KW-0378">Hydrolase</keyword>
<evidence type="ECO:0000313" key="10">
    <source>
        <dbReference type="Proteomes" id="UP000826014"/>
    </source>
</evidence>
<dbReference type="InterPro" id="IPR027368">
    <property type="entry name" value="MnmE_dom2"/>
</dbReference>
<dbReference type="Pfam" id="PF10396">
    <property type="entry name" value="TrmE_N"/>
    <property type="match status" value="1"/>
</dbReference>
<dbReference type="GO" id="GO:0016787">
    <property type="term" value="F:hydrolase activity"/>
    <property type="evidence" value="ECO:0007669"/>
    <property type="project" value="UniProtKB-KW"/>
</dbReference>
<dbReference type="SUPFAM" id="SSF116878">
    <property type="entry name" value="TrmE connector domain"/>
    <property type="match status" value="1"/>
</dbReference>
<comment type="similarity">
    <text evidence="1 6 7">Belongs to the TRAFAC class TrmE-Era-EngA-EngB-Septin-like GTPase superfamily. TrmE GTPase family.</text>
</comment>
<feature type="binding site" evidence="6">
    <location>
        <position position="251"/>
    </location>
    <ligand>
        <name>K(+)</name>
        <dbReference type="ChEBI" id="CHEBI:29103"/>
    </ligand>
</feature>
<feature type="binding site" evidence="6">
    <location>
        <position position="27"/>
    </location>
    <ligand>
        <name>(6S)-5-formyl-5,6,7,8-tetrahydrofolate</name>
        <dbReference type="ChEBI" id="CHEBI:57457"/>
    </ligand>
</feature>
<dbReference type="InterPro" id="IPR027417">
    <property type="entry name" value="P-loop_NTPase"/>
</dbReference>
<evidence type="ECO:0000256" key="7">
    <source>
        <dbReference type="RuleBase" id="RU003313"/>
    </source>
</evidence>
<dbReference type="EMBL" id="CP075587">
    <property type="protein sequence ID" value="QYF47965.1"/>
    <property type="molecule type" value="Genomic_DNA"/>
</dbReference>